<dbReference type="GO" id="GO:0005198">
    <property type="term" value="F:structural molecule activity"/>
    <property type="evidence" value="ECO:0007669"/>
    <property type="project" value="InterPro"/>
</dbReference>
<dbReference type="GO" id="GO:0099631">
    <property type="term" value="C:postsynaptic endocytic zone cytoplasmic component"/>
    <property type="evidence" value="ECO:0007669"/>
    <property type="project" value="TreeGrafter"/>
</dbReference>
<protein>
    <recommendedName>
        <fullName evidence="6">Clathrin light chain</fullName>
    </recommendedName>
</protein>
<evidence type="ECO:0000256" key="6">
    <source>
        <dbReference type="RuleBase" id="RU363137"/>
    </source>
</evidence>
<comment type="similarity">
    <text evidence="2 6">Belongs to the clathrin light chain family.</text>
</comment>
<dbReference type="GO" id="GO:0030672">
    <property type="term" value="C:synaptic vesicle membrane"/>
    <property type="evidence" value="ECO:0007669"/>
    <property type="project" value="TreeGrafter"/>
</dbReference>
<dbReference type="GO" id="GO:0006886">
    <property type="term" value="P:intracellular protein transport"/>
    <property type="evidence" value="ECO:0007669"/>
    <property type="project" value="InterPro"/>
</dbReference>
<keyword evidence="5 6" id="KW-0968">Cytoplasmic vesicle</keyword>
<dbReference type="PANTHER" id="PTHR10639:SF7">
    <property type="entry name" value="CLATHRIN LIGHT CHAIN"/>
    <property type="match status" value="1"/>
</dbReference>
<accession>A0A0N4T2E5</accession>
<dbReference type="Proteomes" id="UP000278627">
    <property type="component" value="Unassembled WGS sequence"/>
</dbReference>
<dbReference type="Pfam" id="PF01086">
    <property type="entry name" value="Clathrin_lg_ch"/>
    <property type="match status" value="1"/>
</dbReference>
<organism evidence="9">
    <name type="scientific">Brugia pahangi</name>
    <name type="common">Filarial nematode worm</name>
    <dbReference type="NCBI Taxonomy" id="6280"/>
    <lineage>
        <taxon>Eukaryota</taxon>
        <taxon>Metazoa</taxon>
        <taxon>Ecdysozoa</taxon>
        <taxon>Nematoda</taxon>
        <taxon>Chromadorea</taxon>
        <taxon>Rhabditida</taxon>
        <taxon>Spirurina</taxon>
        <taxon>Spiruromorpha</taxon>
        <taxon>Filarioidea</taxon>
        <taxon>Onchocercidae</taxon>
        <taxon>Brugia</taxon>
    </lineage>
</organism>
<evidence type="ECO:0000256" key="5">
    <source>
        <dbReference type="ARBA" id="ARBA00023329"/>
    </source>
</evidence>
<dbReference type="GO" id="GO:0030132">
    <property type="term" value="C:clathrin coat of coated pit"/>
    <property type="evidence" value="ECO:0007669"/>
    <property type="project" value="InterPro"/>
</dbReference>
<evidence type="ECO:0000256" key="2">
    <source>
        <dbReference type="ARBA" id="ARBA00005263"/>
    </source>
</evidence>
<dbReference type="WBParaSite" id="BPAG_0000237401-mRNA-1">
    <property type="protein sequence ID" value="BPAG_0000237401-mRNA-1"/>
    <property type="gene ID" value="BPAG_0000237401"/>
</dbReference>
<comment type="function">
    <text evidence="6">Clathrin is the major protein of the polyhedral coat of coated pits and vesicles.</text>
</comment>
<evidence type="ECO:0000256" key="1">
    <source>
        <dbReference type="ARBA" id="ARBA00004180"/>
    </source>
</evidence>
<dbReference type="GO" id="GO:0030130">
    <property type="term" value="C:clathrin coat of trans-Golgi network vesicle"/>
    <property type="evidence" value="ECO:0007669"/>
    <property type="project" value="InterPro"/>
</dbReference>
<dbReference type="GO" id="GO:0032050">
    <property type="term" value="F:clathrin heavy chain binding"/>
    <property type="evidence" value="ECO:0007669"/>
    <property type="project" value="TreeGrafter"/>
</dbReference>
<dbReference type="GO" id="GO:0072583">
    <property type="term" value="P:clathrin-dependent endocytosis"/>
    <property type="evidence" value="ECO:0007669"/>
    <property type="project" value="TreeGrafter"/>
</dbReference>
<evidence type="ECO:0000313" key="8">
    <source>
        <dbReference type="Proteomes" id="UP000278627"/>
    </source>
</evidence>
<keyword evidence="3 6" id="KW-0472">Membrane</keyword>
<dbReference type="InterPro" id="IPR000996">
    <property type="entry name" value="Clathrin_L-chain"/>
</dbReference>
<dbReference type="AlphaFoldDB" id="A0A0N4T2E5"/>
<sequence>MSLIISTIDSMHTTTETTFIPVLLLTFLNCPFFAGSEICYRCANEFIVMYWGHFLPIQADDELVADSICIKINERSEEVQCVGPCLTLNVTIGEGNRTRVIGMMRDCQKKYYSRNSDNDIGNRRCRNQTIKVRQHMLNAEYCFCLGSYCNGDGDRINRSVSESRKRQKYTKIGNEGRNGTNMRWSLCDIQCLVLVYVVYLKLHLETVGLFVLVMSDPVAEFLAREQNVLAGIQDDSLGTSPPPYVNSNDAVDNGNDTACVNETRLLSGTSDSGLDLPTLANGVRRLSTTPSPSLAAMNNVSKPEPEKIKKWREEQKIMLEKKDKNEERKKEEMRAAGKKELEEWYAQRAERLAKTRAVNRKAEEDFISDREAFKDGAEWERIAKLCEFSGKNSKTSSDLSRLRTLLLKLKTQKE</sequence>
<reference evidence="9" key="1">
    <citation type="submission" date="2017-02" db="UniProtKB">
        <authorList>
            <consortium name="WormBaseParasite"/>
        </authorList>
    </citation>
    <scope>IDENTIFICATION</scope>
</reference>
<comment type="subcellular location">
    <subcellularLocation>
        <location evidence="1 6">Cytoplasmic vesicle membrane</location>
        <topology evidence="1 6">Peripheral membrane protein</topology>
        <orientation evidence="1 6">Cytoplasmic side</orientation>
    </subcellularLocation>
    <subcellularLocation>
        <location evidence="6">Membrane</location>
        <location evidence="6">Coated pit</location>
        <topology evidence="6">Peripheral membrane protein</topology>
        <orientation evidence="6">Cytoplasmic side</orientation>
    </subcellularLocation>
    <text evidence="6">Cytoplasmic face of coated pits and vesicles.</text>
</comment>
<dbReference type="EMBL" id="UZAD01000323">
    <property type="protein sequence ID" value="VDN83530.1"/>
    <property type="molecule type" value="Genomic_DNA"/>
</dbReference>
<evidence type="ECO:0000256" key="4">
    <source>
        <dbReference type="ARBA" id="ARBA00023176"/>
    </source>
</evidence>
<gene>
    <name evidence="7" type="ORF">BPAG_LOCUS2344</name>
</gene>
<evidence type="ECO:0000313" key="9">
    <source>
        <dbReference type="WBParaSite" id="BPAG_0000237401-mRNA-1"/>
    </source>
</evidence>
<keyword evidence="8" id="KW-1185">Reference proteome</keyword>
<name>A0A0N4T2E5_BRUPA</name>
<keyword evidence="4 6" id="KW-0168">Coated pit</keyword>
<dbReference type="STRING" id="6280.A0A0N4T2E5"/>
<dbReference type="PANTHER" id="PTHR10639">
    <property type="entry name" value="CLATHRIN LIGHT CHAIN"/>
    <property type="match status" value="1"/>
</dbReference>
<reference evidence="7 8" key="2">
    <citation type="submission" date="2018-11" db="EMBL/GenBank/DDBJ databases">
        <authorList>
            <consortium name="Pathogen Informatics"/>
        </authorList>
    </citation>
    <scope>NUCLEOTIDE SEQUENCE [LARGE SCALE GENOMIC DNA]</scope>
</reference>
<evidence type="ECO:0000256" key="3">
    <source>
        <dbReference type="ARBA" id="ARBA00023136"/>
    </source>
</evidence>
<evidence type="ECO:0000313" key="7">
    <source>
        <dbReference type="EMBL" id="VDN83530.1"/>
    </source>
</evidence>
<proteinExistence type="inferred from homology"/>